<keyword evidence="2" id="KW-1133">Transmembrane helix</keyword>
<dbReference type="AlphaFoldDB" id="A0A7C8FXP8"/>
<dbReference type="Pfam" id="PF11239">
    <property type="entry name" value="DUF3040"/>
    <property type="match status" value="1"/>
</dbReference>
<dbReference type="OrthoDB" id="5244024at2"/>
<evidence type="ECO:0000313" key="3">
    <source>
        <dbReference type="EMBL" id="KAB1632990.1"/>
    </source>
</evidence>
<feature type="transmembrane region" description="Helical" evidence="2">
    <location>
        <begin position="38"/>
        <end position="56"/>
    </location>
</feature>
<evidence type="ECO:0000256" key="2">
    <source>
        <dbReference type="SAM" id="Phobius"/>
    </source>
</evidence>
<dbReference type="EMBL" id="WBKA01000002">
    <property type="protein sequence ID" value="KAB1632990.1"/>
    <property type="molecule type" value="Genomic_DNA"/>
</dbReference>
<feature type="region of interest" description="Disordered" evidence="1">
    <location>
        <begin position="83"/>
        <end position="125"/>
    </location>
</feature>
<keyword evidence="2" id="KW-0812">Transmembrane</keyword>
<keyword evidence="4" id="KW-1185">Reference proteome</keyword>
<dbReference type="InterPro" id="IPR021401">
    <property type="entry name" value="DUF3040"/>
</dbReference>
<evidence type="ECO:0000313" key="4">
    <source>
        <dbReference type="Proteomes" id="UP000481339"/>
    </source>
</evidence>
<feature type="transmembrane region" description="Helical" evidence="2">
    <location>
        <begin position="62"/>
        <end position="82"/>
    </location>
</feature>
<evidence type="ECO:0000256" key="1">
    <source>
        <dbReference type="SAM" id="MobiDB-lite"/>
    </source>
</evidence>
<protein>
    <submittedName>
        <fullName evidence="3">DUF3040 domain-containing protein</fullName>
    </submittedName>
</protein>
<dbReference type="RefSeq" id="WP_158035912.1">
    <property type="nucleotide sequence ID" value="NZ_BAAAZV010000003.1"/>
</dbReference>
<dbReference type="Proteomes" id="UP000481339">
    <property type="component" value="Unassembled WGS sequence"/>
</dbReference>
<accession>A0A7C8FXP8</accession>
<proteinExistence type="predicted"/>
<gene>
    <name evidence="3" type="ORF">F8O02_03820</name>
</gene>
<feature type="compositionally biased region" description="Basic and acidic residues" evidence="1">
    <location>
        <begin position="93"/>
        <end position="103"/>
    </location>
</feature>
<comment type="caution">
    <text evidence="3">The sequence shown here is derived from an EMBL/GenBank/DDBJ whole genome shotgun (WGS) entry which is preliminary data.</text>
</comment>
<organism evidence="3 4">
    <name type="scientific">Pseudoclavibacter caeni</name>
    <dbReference type="NCBI Taxonomy" id="908846"/>
    <lineage>
        <taxon>Bacteria</taxon>
        <taxon>Bacillati</taxon>
        <taxon>Actinomycetota</taxon>
        <taxon>Actinomycetes</taxon>
        <taxon>Micrococcales</taxon>
        <taxon>Microbacteriaceae</taxon>
        <taxon>Pseudoclavibacter</taxon>
    </lineage>
</organism>
<keyword evidence="2" id="KW-0472">Membrane</keyword>
<feature type="compositionally biased region" description="Basic and acidic residues" evidence="1">
    <location>
        <begin position="113"/>
        <end position="125"/>
    </location>
</feature>
<reference evidence="3 4" key="1">
    <citation type="submission" date="2019-09" db="EMBL/GenBank/DDBJ databases">
        <title>Phylogeny of genus Pseudoclavibacter and closely related genus.</title>
        <authorList>
            <person name="Li Y."/>
        </authorList>
    </citation>
    <scope>NUCLEOTIDE SEQUENCE [LARGE SCALE GENOMIC DNA]</scope>
    <source>
        <strain evidence="3 4">JCM 16921</strain>
    </source>
</reference>
<name>A0A7C8FXP8_9MICO</name>
<sequence>MPLSEHEQRLLEEMERNLYSAESDEVSADDVPHAFDRMAVVLGVIAAVIGLGVMLLGVWTKLVIVGVLGFLLIVGGVLWATAPRSGQTAPKHPGRESGRRSSRGESTGPSMGERLEDRWNRRFRG</sequence>